<dbReference type="PATRIC" id="fig|1166018.3.peg.1923"/>
<proteinExistence type="predicted"/>
<name>I0KFP7_9BACT</name>
<dbReference type="Proteomes" id="UP000011058">
    <property type="component" value="Chromosome"/>
</dbReference>
<dbReference type="eggNOG" id="COG0265">
    <property type="taxonomic scope" value="Bacteria"/>
</dbReference>
<dbReference type="HOGENOM" id="CLU_1007999_0_0_10"/>
<dbReference type="EMBL" id="HE796683">
    <property type="protein sequence ID" value="CCH02950.1"/>
    <property type="molecule type" value="Genomic_DNA"/>
</dbReference>
<feature type="chain" id="PRO_5003630719" description="Secretion system C-terminal sorting domain-containing protein" evidence="1">
    <location>
        <begin position="28"/>
        <end position="329"/>
    </location>
</feature>
<reference evidence="2 3" key="1">
    <citation type="journal article" date="2012" name="J. Bacteriol.">
        <title>Genome Sequence of Fibrella aestuarina BUZ 2T, a Filamentous Marine Bacterium.</title>
        <authorList>
            <person name="Filippini M."/>
            <person name="Qi W."/>
            <person name="Blom J."/>
            <person name="Goesmann A."/>
            <person name="Smits T.H."/>
            <person name="Bagheri H.C."/>
        </authorList>
    </citation>
    <scope>NUCLEOTIDE SEQUENCE [LARGE SCALE GENOMIC DNA]</scope>
    <source>
        <strain evidence="3">BUZ 2T</strain>
    </source>
</reference>
<dbReference type="KEGG" id="fae:FAES_4951"/>
<keyword evidence="1" id="KW-0732">Signal</keyword>
<dbReference type="RefSeq" id="WP_015334049.1">
    <property type="nucleotide sequence ID" value="NC_020054.1"/>
</dbReference>
<accession>I0KFP7</accession>
<protein>
    <recommendedName>
        <fullName evidence="4">Secretion system C-terminal sorting domain-containing protein</fullName>
    </recommendedName>
</protein>
<dbReference type="OrthoDB" id="963292at2"/>
<evidence type="ECO:0000313" key="3">
    <source>
        <dbReference type="Proteomes" id="UP000011058"/>
    </source>
</evidence>
<keyword evidence="3" id="KW-1185">Reference proteome</keyword>
<organism evidence="2 3">
    <name type="scientific">Fibrella aestuarina BUZ 2</name>
    <dbReference type="NCBI Taxonomy" id="1166018"/>
    <lineage>
        <taxon>Bacteria</taxon>
        <taxon>Pseudomonadati</taxon>
        <taxon>Bacteroidota</taxon>
        <taxon>Cytophagia</taxon>
        <taxon>Cytophagales</taxon>
        <taxon>Spirosomataceae</taxon>
        <taxon>Fibrella</taxon>
    </lineage>
</organism>
<dbReference type="AlphaFoldDB" id="I0KFP7"/>
<sequence length="329" mass="37091">MKKTTTTALRFALCLGLLGGLSSVTMAQRELDEPGQMRVKITERNGKDTRTIERTYRNDGMTDEKRDALVNRLIDSLRAARKGKGDSNISVIIEDSYRGPASGGSRTSRRNRVVEDRFLDGEALAMAPTPPMPPAAPNVVIAPMAPGDADFDLHFRYDADDDDTTRGGRRTREFRLQRRQLDSLSRNMRRLGRDMDVTLRRQLAPMADRMNRAFQSRDWQREFARPFNVWVDGGAQPSTVRGLDVYPNNPDRNLLNVRFSAPKKGDVQIVVTNTKGKEVARRELKDFSGEFVGQVDVGRKAEDVFFVTVTQNDDGAVRRVVLKTEENSK</sequence>
<evidence type="ECO:0000313" key="2">
    <source>
        <dbReference type="EMBL" id="CCH02950.1"/>
    </source>
</evidence>
<evidence type="ECO:0000256" key="1">
    <source>
        <dbReference type="SAM" id="SignalP"/>
    </source>
</evidence>
<gene>
    <name evidence="2" type="ORF">FAES_4951</name>
</gene>
<evidence type="ECO:0008006" key="4">
    <source>
        <dbReference type="Google" id="ProtNLM"/>
    </source>
</evidence>
<feature type="signal peptide" evidence="1">
    <location>
        <begin position="1"/>
        <end position="27"/>
    </location>
</feature>